<evidence type="ECO:0000313" key="3">
    <source>
        <dbReference type="EMBL" id="CAD1832757.1"/>
    </source>
</evidence>
<dbReference type="InterPro" id="IPR029063">
    <property type="entry name" value="SAM-dependent_MTases_sf"/>
</dbReference>
<gene>
    <name evidence="3" type="ORF">CB5_LOCUS15968</name>
</gene>
<sequence length="383" mass="42931">MDSFQPHLRCLPQTFLFLVLLVASNLLTFYYFSSSPPPTPRSQLPSPAAPLHSERVAAAHLPQEFTAFTSPQPLPFGRNPNLDSDVLRPPVGHPCLLFPDLLSAFLSYPVNGSCPDDELPAQKLLLRGCEPLPRRRCRPAAPPDPAPPHPFPTSLWSSPPDRSVLWTAYSCKNFACLVHRKHSNSFDDCKDCFDLHARERHRWVTASTNPLDFAIDEVLAAASPPGSIRIGLDIGGGSGTFAVRMRECNVTVVATTMNLNGPFSNFIAARGIVPLYISISQRLPFFDNTLDIVHSMHVLSNWIPTTLLHFIVFDIYRVLRPGGVFWLDHFFFVEGQMEEYVGVIESVGFKKLKWEVGRKLDRGPELKEMYISALLEKPLKNSW</sequence>
<evidence type="ECO:0000259" key="2">
    <source>
        <dbReference type="Pfam" id="PF08241"/>
    </source>
</evidence>
<name>A0A6V7PPK0_ANACO</name>
<reference evidence="3" key="1">
    <citation type="submission" date="2020-07" db="EMBL/GenBank/DDBJ databases">
        <authorList>
            <person name="Lin J."/>
        </authorList>
    </citation>
    <scope>NUCLEOTIDE SEQUENCE</scope>
</reference>
<feature type="transmembrane region" description="Helical" evidence="1">
    <location>
        <begin position="12"/>
        <end position="32"/>
    </location>
</feature>
<dbReference type="PANTHER" id="PTHR44067:SF7">
    <property type="entry name" value="METHYLTRANSFERASE TYPE 11 DOMAIN-CONTAINING PROTEIN"/>
    <property type="match status" value="1"/>
</dbReference>
<dbReference type="PANTHER" id="PTHR44067">
    <property type="entry name" value="S-ADENOSYL-L-METHIONINE-DEPENDENT METHYLTRANSFERASE SUPERFAMILY PROTEIN-RELATED"/>
    <property type="match status" value="1"/>
</dbReference>
<dbReference type="InterPro" id="IPR053223">
    <property type="entry name" value="Prob_Methyltransferase"/>
</dbReference>
<keyword evidence="1" id="KW-0472">Membrane</keyword>
<dbReference type="GO" id="GO:0008757">
    <property type="term" value="F:S-adenosylmethionine-dependent methyltransferase activity"/>
    <property type="evidence" value="ECO:0007669"/>
    <property type="project" value="InterPro"/>
</dbReference>
<evidence type="ECO:0000256" key="1">
    <source>
        <dbReference type="SAM" id="Phobius"/>
    </source>
</evidence>
<dbReference type="Pfam" id="PF08241">
    <property type="entry name" value="Methyltransf_11"/>
    <property type="match status" value="1"/>
</dbReference>
<keyword evidence="1" id="KW-1133">Transmembrane helix</keyword>
<organism evidence="3">
    <name type="scientific">Ananas comosus var. bracteatus</name>
    <name type="common">red pineapple</name>
    <dbReference type="NCBI Taxonomy" id="296719"/>
    <lineage>
        <taxon>Eukaryota</taxon>
        <taxon>Viridiplantae</taxon>
        <taxon>Streptophyta</taxon>
        <taxon>Embryophyta</taxon>
        <taxon>Tracheophyta</taxon>
        <taxon>Spermatophyta</taxon>
        <taxon>Magnoliopsida</taxon>
        <taxon>Liliopsida</taxon>
        <taxon>Poales</taxon>
        <taxon>Bromeliaceae</taxon>
        <taxon>Bromelioideae</taxon>
        <taxon>Ananas</taxon>
    </lineage>
</organism>
<proteinExistence type="predicted"/>
<dbReference type="Gene3D" id="3.40.50.150">
    <property type="entry name" value="Vaccinia Virus protein VP39"/>
    <property type="match status" value="1"/>
</dbReference>
<protein>
    <recommendedName>
        <fullName evidence="2">Methyltransferase type 11 domain-containing protein</fullName>
    </recommendedName>
</protein>
<dbReference type="EMBL" id="LR862150">
    <property type="protein sequence ID" value="CAD1832757.1"/>
    <property type="molecule type" value="Genomic_DNA"/>
</dbReference>
<dbReference type="AlphaFoldDB" id="A0A6V7PPK0"/>
<dbReference type="SUPFAM" id="SSF53335">
    <property type="entry name" value="S-adenosyl-L-methionine-dependent methyltransferases"/>
    <property type="match status" value="1"/>
</dbReference>
<keyword evidence="1" id="KW-0812">Transmembrane</keyword>
<dbReference type="CDD" id="cd02440">
    <property type="entry name" value="AdoMet_MTases"/>
    <property type="match status" value="1"/>
</dbReference>
<accession>A0A6V7PPK0</accession>
<dbReference type="InterPro" id="IPR013216">
    <property type="entry name" value="Methyltransf_11"/>
</dbReference>
<feature type="domain" description="Methyltransferase type 11" evidence="2">
    <location>
        <begin position="232"/>
        <end position="326"/>
    </location>
</feature>